<dbReference type="InterPro" id="IPR045341">
    <property type="entry name" value="DUF6532"/>
</dbReference>
<feature type="domain" description="DUF6532" evidence="2">
    <location>
        <begin position="513"/>
        <end position="694"/>
    </location>
</feature>
<keyword evidence="4" id="KW-1185">Reference proteome</keyword>
<gene>
    <name evidence="3" type="ORF">RSOLAG22IIIB_05341</name>
</gene>
<dbReference type="Proteomes" id="UP000044841">
    <property type="component" value="Unassembled WGS sequence"/>
</dbReference>
<feature type="compositionally biased region" description="Polar residues" evidence="1">
    <location>
        <begin position="285"/>
        <end position="309"/>
    </location>
</feature>
<feature type="compositionally biased region" description="Basic and acidic residues" evidence="1">
    <location>
        <begin position="81"/>
        <end position="95"/>
    </location>
</feature>
<reference evidence="3 4" key="1">
    <citation type="submission" date="2015-07" db="EMBL/GenBank/DDBJ databases">
        <authorList>
            <person name="Noorani M."/>
        </authorList>
    </citation>
    <scope>NUCLEOTIDE SEQUENCE [LARGE SCALE GENOMIC DNA]</scope>
    <source>
        <strain evidence="3">BBA 69670</strain>
    </source>
</reference>
<dbReference type="EMBL" id="CYGV01001389">
    <property type="protein sequence ID" value="CUA73491.1"/>
    <property type="molecule type" value="Genomic_DNA"/>
</dbReference>
<organism evidence="3 4">
    <name type="scientific">Rhizoctonia solani</name>
    <dbReference type="NCBI Taxonomy" id="456999"/>
    <lineage>
        <taxon>Eukaryota</taxon>
        <taxon>Fungi</taxon>
        <taxon>Dikarya</taxon>
        <taxon>Basidiomycota</taxon>
        <taxon>Agaricomycotina</taxon>
        <taxon>Agaricomycetes</taxon>
        <taxon>Cantharellales</taxon>
        <taxon>Ceratobasidiaceae</taxon>
        <taxon>Rhizoctonia</taxon>
    </lineage>
</organism>
<accession>A0A0K6G4Q1</accession>
<feature type="compositionally biased region" description="Polar residues" evidence="1">
    <location>
        <begin position="353"/>
        <end position="380"/>
    </location>
</feature>
<evidence type="ECO:0000313" key="3">
    <source>
        <dbReference type="EMBL" id="CUA73491.1"/>
    </source>
</evidence>
<dbReference type="Pfam" id="PF20149">
    <property type="entry name" value="DUF6532"/>
    <property type="match status" value="1"/>
</dbReference>
<feature type="compositionally biased region" description="Basic and acidic residues" evidence="1">
    <location>
        <begin position="56"/>
        <end position="66"/>
    </location>
</feature>
<feature type="compositionally biased region" description="Polar residues" evidence="1">
    <location>
        <begin position="100"/>
        <end position="124"/>
    </location>
</feature>
<sequence>MSDITTSKILAQVEKASAIQTSPTNLPGTTGTPSRTEADPQTKLRRSNCSLTRSTRAKEGGYDKKLAANKQRAARAQRTHSRNEKFKTSHTHSEAESISFGFTSAPSETGNDSQDPSRSPTPIATTDEPEAQPTRSNLKEKLTWKFDQVLNTSGTQTLMVVDDAISADPVYASQSEEQDFETRFLSLVLVGAGGGFHLDHPSHRPGNSRTYCGSKGSPRTIAVPNSPVPTESTQPEDHSPAPYIQHFPNSERGAPLPPVHYLDSQFFAAPEGSRHFLGYPDDQRSASPTLPDNNLARSQSPAHSPTPSLSRELLSDGSSRRNRPPHHDDSATHISTSSKSLGDPIPKPPLASNRLSQSTEQHATQPEGHTQSSTPTQSQGKRPLETPSTPLRPHKRRAMTFGTTTGVSRRRTTSTQTRKKGKSTPRARAQTPTPIVRPQMTYDDNLDLLEDLDEGQLVVDSAKQGVLIESRNYRKPTAQDLIGHERGFWKDTSDLTWAFSMGEGNFQTGAVYASWASACYSKVVGLKLPDLDTTAMTMSDNMMTVVLNNLCNMRYRDYLRLCEPVRNYYQLKNPSTPDEREDTKEKVDELYPDYFHYREINDPADPYEGQILYIALESTFFSGPNSIGAKYPALFRRSEDNPKDERKHLAVLAYLATMVQFCLGEWTKGYFKKGTLNATTQHSVWLCHFEGLKNVSIIARKWLIRTYNRWVQKAYDASQAQTKFSKKHYVQAVVRQKDVRLDTPSRSPSPLDDH</sequence>
<evidence type="ECO:0000256" key="1">
    <source>
        <dbReference type="SAM" id="MobiDB-lite"/>
    </source>
</evidence>
<protein>
    <recommendedName>
        <fullName evidence="2">DUF6532 domain-containing protein</fullName>
    </recommendedName>
</protein>
<dbReference type="AlphaFoldDB" id="A0A0K6G4Q1"/>
<evidence type="ECO:0000313" key="4">
    <source>
        <dbReference type="Proteomes" id="UP000044841"/>
    </source>
</evidence>
<feature type="region of interest" description="Disordered" evidence="1">
    <location>
        <begin position="15"/>
        <end position="138"/>
    </location>
</feature>
<proteinExistence type="predicted"/>
<feature type="region of interest" description="Disordered" evidence="1">
    <location>
        <begin position="199"/>
        <end position="258"/>
    </location>
</feature>
<name>A0A0K6G4Q1_9AGAM</name>
<feature type="compositionally biased region" description="Polar residues" evidence="1">
    <location>
        <begin position="18"/>
        <end position="35"/>
    </location>
</feature>
<feature type="compositionally biased region" description="Basic residues" evidence="1">
    <location>
        <begin position="408"/>
        <end position="425"/>
    </location>
</feature>
<feature type="region of interest" description="Disordered" evidence="1">
    <location>
        <begin position="273"/>
        <end position="431"/>
    </location>
</feature>
<evidence type="ECO:0000259" key="2">
    <source>
        <dbReference type="Pfam" id="PF20149"/>
    </source>
</evidence>